<dbReference type="Proteomes" id="UP001276659">
    <property type="component" value="Unassembled WGS sequence"/>
</dbReference>
<gene>
    <name evidence="4" type="ORF">OEA41_008739</name>
</gene>
<sequence>MAPKYSNKLTGKRILVIGGTSGIGFCVAEACVEFGAIVTVASSRQEKIDNTIKRLTTSYPDAKGRISGHIVDLASSDVEAVLTTLFDSATAEGEHKLDHIVNTAGDALSLKKITDVTVAHVQQYGHVRFVSALMMAKLAPRYLHRSSASSITVTGGISSTKPPPGWSVLVGWGAGKEGMVRGLAVDLAPLRVNLVSPGAIDTEYLDRVAGGDAGRKEQLVALYGSKNLLGKCGSPEDTAEAYLYVMRDTFVTGQVVRTEGGYLLV</sequence>
<reference evidence="4" key="1">
    <citation type="submission" date="2022-11" db="EMBL/GenBank/DDBJ databases">
        <title>Chromosomal genome sequence assembly and mating type (MAT) locus characterization of the leprose asexual lichenized fungus Lepraria neglecta (Nyl.) Erichsen.</title>
        <authorList>
            <person name="Allen J.L."/>
            <person name="Pfeffer B."/>
        </authorList>
    </citation>
    <scope>NUCLEOTIDE SEQUENCE</scope>
    <source>
        <strain evidence="4">Allen 5258</strain>
    </source>
</reference>
<keyword evidence="5" id="KW-1185">Reference proteome</keyword>
<evidence type="ECO:0000256" key="3">
    <source>
        <dbReference type="ARBA" id="ARBA00023002"/>
    </source>
</evidence>
<dbReference type="AlphaFoldDB" id="A0AAD9Z210"/>
<dbReference type="Pfam" id="PF23441">
    <property type="entry name" value="SDR"/>
    <property type="match status" value="1"/>
</dbReference>
<dbReference type="InterPro" id="IPR057571">
    <property type="entry name" value="SDR_PhqE-like"/>
</dbReference>
<protein>
    <recommendedName>
        <fullName evidence="6">NAD(P)-binding protein</fullName>
    </recommendedName>
</protein>
<dbReference type="PANTHER" id="PTHR43477">
    <property type="entry name" value="DIHYDROANTICAPSIN 7-DEHYDROGENASE"/>
    <property type="match status" value="1"/>
</dbReference>
<dbReference type="InterPro" id="IPR036291">
    <property type="entry name" value="NAD(P)-bd_dom_sf"/>
</dbReference>
<dbReference type="CDD" id="cd05233">
    <property type="entry name" value="SDR_c"/>
    <property type="match status" value="1"/>
</dbReference>
<proteinExistence type="inferred from homology"/>
<evidence type="ECO:0000313" key="5">
    <source>
        <dbReference type="Proteomes" id="UP001276659"/>
    </source>
</evidence>
<dbReference type="EMBL" id="JASNWA010000009">
    <property type="protein sequence ID" value="KAK3169356.1"/>
    <property type="molecule type" value="Genomic_DNA"/>
</dbReference>
<comment type="similarity">
    <text evidence="1">Belongs to the short-chain dehydrogenases/reductases (SDR) family.</text>
</comment>
<dbReference type="SUPFAM" id="SSF51735">
    <property type="entry name" value="NAD(P)-binding Rossmann-fold domains"/>
    <property type="match status" value="1"/>
</dbReference>
<organism evidence="4 5">
    <name type="scientific">Lepraria neglecta</name>
    <dbReference type="NCBI Taxonomy" id="209136"/>
    <lineage>
        <taxon>Eukaryota</taxon>
        <taxon>Fungi</taxon>
        <taxon>Dikarya</taxon>
        <taxon>Ascomycota</taxon>
        <taxon>Pezizomycotina</taxon>
        <taxon>Lecanoromycetes</taxon>
        <taxon>OSLEUM clade</taxon>
        <taxon>Lecanoromycetidae</taxon>
        <taxon>Lecanorales</taxon>
        <taxon>Lecanorineae</taxon>
        <taxon>Stereocaulaceae</taxon>
        <taxon>Lepraria</taxon>
    </lineage>
</organism>
<name>A0AAD9Z210_9LECA</name>
<dbReference type="PRINTS" id="PR00081">
    <property type="entry name" value="GDHRDH"/>
</dbReference>
<keyword evidence="2" id="KW-0521">NADP</keyword>
<dbReference type="PANTHER" id="PTHR43477:SF1">
    <property type="entry name" value="DIHYDROANTICAPSIN 7-DEHYDROGENASE"/>
    <property type="match status" value="1"/>
</dbReference>
<dbReference type="Gene3D" id="3.40.50.720">
    <property type="entry name" value="NAD(P)-binding Rossmann-like Domain"/>
    <property type="match status" value="1"/>
</dbReference>
<keyword evidence="3" id="KW-0560">Oxidoreductase</keyword>
<evidence type="ECO:0000256" key="1">
    <source>
        <dbReference type="ARBA" id="ARBA00006484"/>
    </source>
</evidence>
<evidence type="ECO:0008006" key="6">
    <source>
        <dbReference type="Google" id="ProtNLM"/>
    </source>
</evidence>
<comment type="caution">
    <text evidence="4">The sequence shown here is derived from an EMBL/GenBank/DDBJ whole genome shotgun (WGS) entry which is preliminary data.</text>
</comment>
<dbReference type="InterPro" id="IPR051122">
    <property type="entry name" value="SDR_DHRS6-like"/>
</dbReference>
<dbReference type="InterPro" id="IPR002347">
    <property type="entry name" value="SDR_fam"/>
</dbReference>
<accession>A0AAD9Z210</accession>
<evidence type="ECO:0000313" key="4">
    <source>
        <dbReference type="EMBL" id="KAK3169356.1"/>
    </source>
</evidence>
<dbReference type="GO" id="GO:0016491">
    <property type="term" value="F:oxidoreductase activity"/>
    <property type="evidence" value="ECO:0007669"/>
    <property type="project" value="UniProtKB-KW"/>
</dbReference>
<evidence type="ECO:0000256" key="2">
    <source>
        <dbReference type="ARBA" id="ARBA00022857"/>
    </source>
</evidence>